<dbReference type="SUPFAM" id="SSF47598">
    <property type="entry name" value="Ribbon-helix-helix"/>
    <property type="match status" value="1"/>
</dbReference>
<reference evidence="4" key="1">
    <citation type="submission" date="2016-10" db="EMBL/GenBank/DDBJ databases">
        <authorList>
            <person name="Varghese N."/>
            <person name="Submissions S."/>
        </authorList>
    </citation>
    <scope>NUCLEOTIDE SEQUENCE [LARGE SCALE GENOMIC DNA]</scope>
    <source>
        <strain evidence="4">ES.061</strain>
    </source>
</reference>
<name>A0A1H4JAH5_9HYPH</name>
<dbReference type="GO" id="GO:0006355">
    <property type="term" value="P:regulation of DNA-templated transcription"/>
    <property type="evidence" value="ECO:0007669"/>
    <property type="project" value="InterPro"/>
</dbReference>
<dbReference type="Pfam" id="PF03869">
    <property type="entry name" value="Arc"/>
    <property type="match status" value="1"/>
</dbReference>
<accession>A0A1H4JAH5</accession>
<dbReference type="AlphaFoldDB" id="A0A1H4JAH5"/>
<dbReference type="InterPro" id="IPR010985">
    <property type="entry name" value="Ribbon_hlx_hlx"/>
</dbReference>
<proteinExistence type="predicted"/>
<feature type="coiled-coil region" evidence="1">
    <location>
        <begin position="51"/>
        <end position="78"/>
    </location>
</feature>
<sequence length="83" mass="9576">MKIRLARTLKDKIEAAAEETNRTLNGEIVARLERTFIEDAERESGRTTWIAKAKANSMASFEERLAKLESEFAEFRQSVERTK</sequence>
<keyword evidence="1" id="KW-0175">Coiled coil</keyword>
<gene>
    <name evidence="3" type="ORF">SAMN05216452_1184</name>
</gene>
<dbReference type="Gene3D" id="1.10.1220.10">
    <property type="entry name" value="Met repressor-like"/>
    <property type="match status" value="1"/>
</dbReference>
<evidence type="ECO:0000259" key="2">
    <source>
        <dbReference type="Pfam" id="PF03869"/>
    </source>
</evidence>
<evidence type="ECO:0000313" key="4">
    <source>
        <dbReference type="Proteomes" id="UP000199064"/>
    </source>
</evidence>
<dbReference type="InterPro" id="IPR013321">
    <property type="entry name" value="Arc_rbn_hlx_hlx"/>
</dbReference>
<evidence type="ECO:0000256" key="1">
    <source>
        <dbReference type="SAM" id="Coils"/>
    </source>
</evidence>
<evidence type="ECO:0000313" key="3">
    <source>
        <dbReference type="EMBL" id="SEB43329.1"/>
    </source>
</evidence>
<organism evidence="3 4">
    <name type="scientific">Nitratireductor aquibiodomus</name>
    <dbReference type="NCBI Taxonomy" id="204799"/>
    <lineage>
        <taxon>Bacteria</taxon>
        <taxon>Pseudomonadati</taxon>
        <taxon>Pseudomonadota</taxon>
        <taxon>Alphaproteobacteria</taxon>
        <taxon>Hyphomicrobiales</taxon>
        <taxon>Phyllobacteriaceae</taxon>
        <taxon>Nitratireductor</taxon>
    </lineage>
</organism>
<protein>
    <submittedName>
        <fullName evidence="3">Arc-like DNA binding domain-containing protein</fullName>
    </submittedName>
</protein>
<dbReference type="InterPro" id="IPR005569">
    <property type="entry name" value="Arc_DNA-bd_dom"/>
</dbReference>
<keyword evidence="4" id="KW-1185">Reference proteome</keyword>
<dbReference type="EMBL" id="FNSL01000001">
    <property type="protein sequence ID" value="SEB43329.1"/>
    <property type="molecule type" value="Genomic_DNA"/>
</dbReference>
<dbReference type="GO" id="GO:0003677">
    <property type="term" value="F:DNA binding"/>
    <property type="evidence" value="ECO:0007669"/>
    <property type="project" value="InterPro"/>
</dbReference>
<feature type="domain" description="Arc-like DNA binding" evidence="2">
    <location>
        <begin position="3"/>
        <end position="37"/>
    </location>
</feature>
<dbReference type="Proteomes" id="UP000199064">
    <property type="component" value="Unassembled WGS sequence"/>
</dbReference>